<proteinExistence type="predicted"/>
<reference evidence="2" key="1">
    <citation type="journal article" date="2020" name="Nature">
        <title>Giant virus diversity and host interactions through global metagenomics.</title>
        <authorList>
            <person name="Schulz F."/>
            <person name="Roux S."/>
            <person name="Paez-Espino D."/>
            <person name="Jungbluth S."/>
            <person name="Walsh D.A."/>
            <person name="Denef V.J."/>
            <person name="McMahon K.D."/>
            <person name="Konstantinidis K.T."/>
            <person name="Eloe-Fadrosh E.A."/>
            <person name="Kyrpides N.C."/>
            <person name="Woyke T."/>
        </authorList>
    </citation>
    <scope>NUCLEOTIDE SEQUENCE</scope>
    <source>
        <strain evidence="2">GVMAG-S-1101172-89</strain>
    </source>
</reference>
<name>A0A6C0K6C6_9ZZZZ</name>
<dbReference type="AlphaFoldDB" id="A0A6C0K6C6"/>
<evidence type="ECO:0000313" key="2">
    <source>
        <dbReference type="EMBL" id="QHU12636.1"/>
    </source>
</evidence>
<feature type="region of interest" description="Disordered" evidence="1">
    <location>
        <begin position="141"/>
        <end position="174"/>
    </location>
</feature>
<accession>A0A6C0K6C6</accession>
<dbReference type="EMBL" id="MN740808">
    <property type="protein sequence ID" value="QHU12636.1"/>
    <property type="molecule type" value="Genomic_DNA"/>
</dbReference>
<protein>
    <recommendedName>
        <fullName evidence="3">Rho termination factor N-terminal domain-containing protein</fullName>
    </recommendedName>
</protein>
<sequence>MSETLFLFAVLLLLIGATGFYFFSRVAYIDKKIGLLESILLDIKMNMDMENQIEVLPPIKEDAEPFEPEDSEELKDDAVAMYSSVIENAASAPSEAPVVSAPDYDSMSREELTALAEKRSLRVTKSMKKVSIVNLLRETDKAEATGAEATLSTEGSSGGAALVSETLEADTLSS</sequence>
<evidence type="ECO:0000256" key="1">
    <source>
        <dbReference type="SAM" id="MobiDB-lite"/>
    </source>
</evidence>
<organism evidence="2">
    <name type="scientific">viral metagenome</name>
    <dbReference type="NCBI Taxonomy" id="1070528"/>
    <lineage>
        <taxon>unclassified sequences</taxon>
        <taxon>metagenomes</taxon>
        <taxon>organismal metagenomes</taxon>
    </lineage>
</organism>
<evidence type="ECO:0008006" key="3">
    <source>
        <dbReference type="Google" id="ProtNLM"/>
    </source>
</evidence>